<sequence>MIEFVRVLLASTNEIARGQAKNDLVRMMPGHVLQALEAFPRLHAKMPCLEDSQVVDPFSIEVLISSYHVYVQSKKAGASKKRKSRAKAHNADDDADLKAEQAALFKRAAAESQHRHIVVPKIIPSTEYRDDDRWGEQWKVLVYDHYCRDIISPILKLHELRKKGVTLHMLLENDREEIPDVPAIYFVQPTTANLERIIQDSTKELYSAMHLNFATPIPRDKLETFAKGCVDAGCTAMISKVFDQHANFVSLEPQLFSLNQPGSYVACNDAQSSDATIDATMSSIAQGLFSVLATLGTVPVIRCPPTDGPSRLVAERLTQTLRDHLTKRSGLFNDAASSFQALVDDMLGIKLNRVAFRVPNDKGVVVDKSHDLDVQADKFFSATAGLLFPDAIASHEEELKVVLKKEKDISTKAGGGGNSTKELAAAVDTLPALLEMKKTLEVHTNVFQATMDAVTTRQVPEFSMLEQRLIEGFNVPAAEVVALLSEKVSLLSSYHFLCGFSSCRFTQYLDFCADSPNLSIVCLTLCQKASSVTLISVRLLMIYYLTTGASSREIAEFEAILRPPGSSTTGPLAAFDSAWKFIKQHTSLQKHASVGSSFSDSAPNNNATAASKLKGLANNWAGSFAGQAQGWLTQAAEQFKNFLPENKKLQVTRVADAISELRPNTEDESYLYLDPKIKAGGGGQVPRQRTPFRDVIVFVIGGGNYNEYQNLQAYAKAQPATHPRHVLYGCTELLTPNEFLAQLNQVHT</sequence>
<dbReference type="PANTHER" id="PTHR11679">
    <property type="entry name" value="VESICLE PROTEIN SORTING-ASSOCIATED"/>
    <property type="match status" value="1"/>
</dbReference>
<gene>
    <name evidence="2" type="ORF">DYB25_005512</name>
</gene>
<name>A0A396ZT14_APHAT</name>
<dbReference type="AlphaFoldDB" id="A0A396ZT14"/>
<dbReference type="VEuPathDB" id="FungiDB:H257_02374"/>
<dbReference type="Gene3D" id="3.90.830.10">
    <property type="entry name" value="Syntaxin Binding Protein 1, Chain A, domain 2"/>
    <property type="match status" value="1"/>
</dbReference>
<protein>
    <recommendedName>
        <fullName evidence="4">Sec1 family domain-containing protein 1</fullName>
    </recommendedName>
</protein>
<dbReference type="PIRSF" id="PIRSF005715">
    <property type="entry name" value="VPS45_Sec1"/>
    <property type="match status" value="1"/>
</dbReference>
<dbReference type="Proteomes" id="UP000266239">
    <property type="component" value="Unassembled WGS sequence"/>
</dbReference>
<organism evidence="2 3">
    <name type="scientific">Aphanomyces astaci</name>
    <name type="common">Crayfish plague agent</name>
    <dbReference type="NCBI Taxonomy" id="112090"/>
    <lineage>
        <taxon>Eukaryota</taxon>
        <taxon>Sar</taxon>
        <taxon>Stramenopiles</taxon>
        <taxon>Oomycota</taxon>
        <taxon>Saprolegniomycetes</taxon>
        <taxon>Saprolegniales</taxon>
        <taxon>Verrucalvaceae</taxon>
        <taxon>Aphanomyces</taxon>
    </lineage>
</organism>
<dbReference type="InterPro" id="IPR036045">
    <property type="entry name" value="Sec1-like_sf"/>
</dbReference>
<dbReference type="Pfam" id="PF00995">
    <property type="entry name" value="Sec1"/>
    <property type="match status" value="1"/>
</dbReference>
<dbReference type="VEuPathDB" id="FungiDB:H257_02375"/>
<dbReference type="InterPro" id="IPR043127">
    <property type="entry name" value="Sec-1-like_dom3a"/>
</dbReference>
<proteinExistence type="inferred from homology"/>
<dbReference type="InterPro" id="IPR027482">
    <property type="entry name" value="Sec1-like_dom2"/>
</dbReference>
<evidence type="ECO:0008006" key="4">
    <source>
        <dbReference type="Google" id="ProtNLM"/>
    </source>
</evidence>
<comment type="similarity">
    <text evidence="1">Belongs to the STXBP/unc-18/SEC1 family.</text>
</comment>
<dbReference type="InterPro" id="IPR001619">
    <property type="entry name" value="Sec1-like"/>
</dbReference>
<evidence type="ECO:0000313" key="3">
    <source>
        <dbReference type="Proteomes" id="UP000266239"/>
    </source>
</evidence>
<evidence type="ECO:0000256" key="1">
    <source>
        <dbReference type="ARBA" id="ARBA00009884"/>
    </source>
</evidence>
<comment type="caution">
    <text evidence="2">The sequence shown here is derived from an EMBL/GenBank/DDBJ whole genome shotgun (WGS) entry which is preliminary data.</text>
</comment>
<dbReference type="Gene3D" id="3.40.50.2060">
    <property type="match status" value="1"/>
</dbReference>
<dbReference type="GO" id="GO:0016192">
    <property type="term" value="P:vesicle-mediated transport"/>
    <property type="evidence" value="ECO:0007669"/>
    <property type="project" value="InterPro"/>
</dbReference>
<evidence type="ECO:0000313" key="2">
    <source>
        <dbReference type="EMBL" id="RHX98291.1"/>
    </source>
</evidence>
<dbReference type="Gene3D" id="3.40.50.1910">
    <property type="match status" value="1"/>
</dbReference>
<accession>A0A396ZT14</accession>
<dbReference type="SUPFAM" id="SSF56815">
    <property type="entry name" value="Sec1/munc18-like (SM) proteins"/>
    <property type="match status" value="1"/>
</dbReference>
<dbReference type="InterPro" id="IPR043154">
    <property type="entry name" value="Sec-1-like_dom1"/>
</dbReference>
<reference evidence="2 3" key="1">
    <citation type="submission" date="2018-08" db="EMBL/GenBank/DDBJ databases">
        <title>Aphanomyces genome sequencing and annotation.</title>
        <authorList>
            <person name="Minardi D."/>
            <person name="Oidtmann B."/>
            <person name="Van Der Giezen M."/>
            <person name="Studholme D.J."/>
        </authorList>
    </citation>
    <scope>NUCLEOTIDE SEQUENCE [LARGE SCALE GENOMIC DNA]</scope>
    <source>
        <strain evidence="2 3">Yx</strain>
    </source>
</reference>
<dbReference type="EMBL" id="QUTA01011657">
    <property type="protein sequence ID" value="RHX98291.1"/>
    <property type="molecule type" value="Genomic_DNA"/>
</dbReference>